<name>A0ABQ9WMK7_SAGOE</name>
<proteinExistence type="predicted"/>
<feature type="transmembrane region" description="Helical" evidence="2">
    <location>
        <begin position="41"/>
        <end position="65"/>
    </location>
</feature>
<gene>
    <name evidence="3" type="ORF">P7K49_002878</name>
</gene>
<keyword evidence="2" id="KW-0812">Transmembrane</keyword>
<evidence type="ECO:0000313" key="3">
    <source>
        <dbReference type="EMBL" id="KAK2121492.1"/>
    </source>
</evidence>
<dbReference type="EMBL" id="JASSZA010000001">
    <property type="protein sequence ID" value="KAK2121492.1"/>
    <property type="molecule type" value="Genomic_DNA"/>
</dbReference>
<keyword evidence="4" id="KW-1185">Reference proteome</keyword>
<accession>A0ABQ9WMK7</accession>
<evidence type="ECO:0000256" key="2">
    <source>
        <dbReference type="SAM" id="Phobius"/>
    </source>
</evidence>
<evidence type="ECO:0000256" key="1">
    <source>
        <dbReference type="SAM" id="MobiDB-lite"/>
    </source>
</evidence>
<protein>
    <submittedName>
        <fullName evidence="3">Uncharacterized protein</fullName>
    </submittedName>
</protein>
<feature type="region of interest" description="Disordered" evidence="1">
    <location>
        <begin position="1"/>
        <end position="24"/>
    </location>
</feature>
<dbReference type="Proteomes" id="UP001266305">
    <property type="component" value="Unassembled WGS sequence"/>
</dbReference>
<feature type="compositionally biased region" description="Acidic residues" evidence="1">
    <location>
        <begin position="196"/>
        <end position="215"/>
    </location>
</feature>
<keyword evidence="2" id="KW-1133">Transmembrane helix</keyword>
<reference evidence="3 4" key="1">
    <citation type="submission" date="2023-05" db="EMBL/GenBank/DDBJ databases">
        <title>B98-5 Cell Line De Novo Hybrid Assembly: An Optical Mapping Approach.</title>
        <authorList>
            <person name="Kananen K."/>
            <person name="Auerbach J.A."/>
            <person name="Kautto E."/>
            <person name="Blachly J.S."/>
        </authorList>
    </citation>
    <scope>NUCLEOTIDE SEQUENCE [LARGE SCALE GENOMIC DNA]</scope>
    <source>
        <strain evidence="3">B95-8</strain>
        <tissue evidence="3">Cell line</tissue>
    </source>
</reference>
<feature type="region of interest" description="Disordered" evidence="1">
    <location>
        <begin position="190"/>
        <end position="215"/>
    </location>
</feature>
<comment type="caution">
    <text evidence="3">The sequence shown here is derived from an EMBL/GenBank/DDBJ whole genome shotgun (WGS) entry which is preliminary data.</text>
</comment>
<organism evidence="3 4">
    <name type="scientific">Saguinus oedipus</name>
    <name type="common">Cotton-top tamarin</name>
    <name type="synonym">Oedipomidas oedipus</name>
    <dbReference type="NCBI Taxonomy" id="9490"/>
    <lineage>
        <taxon>Eukaryota</taxon>
        <taxon>Metazoa</taxon>
        <taxon>Chordata</taxon>
        <taxon>Craniata</taxon>
        <taxon>Vertebrata</taxon>
        <taxon>Euteleostomi</taxon>
        <taxon>Mammalia</taxon>
        <taxon>Eutheria</taxon>
        <taxon>Euarchontoglires</taxon>
        <taxon>Primates</taxon>
        <taxon>Haplorrhini</taxon>
        <taxon>Platyrrhini</taxon>
        <taxon>Cebidae</taxon>
        <taxon>Callitrichinae</taxon>
        <taxon>Saguinus</taxon>
    </lineage>
</organism>
<keyword evidence="2" id="KW-0472">Membrane</keyword>
<evidence type="ECO:0000313" key="4">
    <source>
        <dbReference type="Proteomes" id="UP001266305"/>
    </source>
</evidence>
<feature type="compositionally biased region" description="Low complexity" evidence="1">
    <location>
        <begin position="1"/>
        <end position="10"/>
    </location>
</feature>
<sequence length="243" mass="26721">MPMAEAPQVAGGQGDGGDGEEVEPEGMFKAHEDSKRKARDYLCLVPLWLALVALALVGVLLWYFLEEFNSPNYAPGVKSPPTPGEVLHGADTPRSECSQANTPTEGLRTEGALRELFERLLSWTRLCSWDWVLGKEVDERFTLPGLEKKPSGPRGFPSMSWTGYYVSLSLGACRTPFIRGLSPPWHLAASLSSNDHEDDGSDDDDDDDDDGIVETQDTEAELRVWVAGEGMEQTGAFSVRFLR</sequence>